<comment type="caution">
    <text evidence="2">The sequence shown here is derived from an EMBL/GenBank/DDBJ whole genome shotgun (WGS) entry which is preliminary data.</text>
</comment>
<gene>
    <name evidence="2" type="ORF">NDU88_008643</name>
</gene>
<accession>A0AAV7PQZ6</accession>
<name>A0AAV7PQZ6_PLEWA</name>
<evidence type="ECO:0000313" key="3">
    <source>
        <dbReference type="Proteomes" id="UP001066276"/>
    </source>
</evidence>
<organism evidence="2 3">
    <name type="scientific">Pleurodeles waltl</name>
    <name type="common">Iberian ribbed newt</name>
    <dbReference type="NCBI Taxonomy" id="8319"/>
    <lineage>
        <taxon>Eukaryota</taxon>
        <taxon>Metazoa</taxon>
        <taxon>Chordata</taxon>
        <taxon>Craniata</taxon>
        <taxon>Vertebrata</taxon>
        <taxon>Euteleostomi</taxon>
        <taxon>Amphibia</taxon>
        <taxon>Batrachia</taxon>
        <taxon>Caudata</taxon>
        <taxon>Salamandroidea</taxon>
        <taxon>Salamandridae</taxon>
        <taxon>Pleurodelinae</taxon>
        <taxon>Pleurodeles</taxon>
    </lineage>
</organism>
<dbReference type="EMBL" id="JANPWB010000011">
    <property type="protein sequence ID" value="KAJ1130289.1"/>
    <property type="molecule type" value="Genomic_DNA"/>
</dbReference>
<dbReference type="Proteomes" id="UP001066276">
    <property type="component" value="Chromosome 7"/>
</dbReference>
<evidence type="ECO:0000256" key="1">
    <source>
        <dbReference type="SAM" id="MobiDB-lite"/>
    </source>
</evidence>
<reference evidence="2" key="1">
    <citation type="journal article" date="2022" name="bioRxiv">
        <title>Sequencing and chromosome-scale assembly of the giantPleurodeles waltlgenome.</title>
        <authorList>
            <person name="Brown T."/>
            <person name="Elewa A."/>
            <person name="Iarovenko S."/>
            <person name="Subramanian E."/>
            <person name="Araus A.J."/>
            <person name="Petzold A."/>
            <person name="Susuki M."/>
            <person name="Suzuki K.-i.T."/>
            <person name="Hayashi T."/>
            <person name="Toyoda A."/>
            <person name="Oliveira C."/>
            <person name="Osipova E."/>
            <person name="Leigh N.D."/>
            <person name="Simon A."/>
            <person name="Yun M.H."/>
        </authorList>
    </citation>
    <scope>NUCLEOTIDE SEQUENCE</scope>
    <source>
        <strain evidence="2">20211129_DDA</strain>
        <tissue evidence="2">Liver</tissue>
    </source>
</reference>
<proteinExistence type="predicted"/>
<keyword evidence="3" id="KW-1185">Reference proteome</keyword>
<dbReference type="AlphaFoldDB" id="A0AAV7PQZ6"/>
<sequence length="113" mass="12990">MVALLQMNLKFDESLKEFRVPMKPLTTFDIKDNQSALGAPATPEPQEEEPEEEFFYSEKTEGVGVFDDQSWVKMEVGCIEEEVDMYRSRPSPLMTSCCRTVLLKRLLTPMGYN</sequence>
<feature type="compositionally biased region" description="Acidic residues" evidence="1">
    <location>
        <begin position="45"/>
        <end position="54"/>
    </location>
</feature>
<evidence type="ECO:0000313" key="2">
    <source>
        <dbReference type="EMBL" id="KAJ1130289.1"/>
    </source>
</evidence>
<protein>
    <submittedName>
        <fullName evidence="2">Uncharacterized protein</fullName>
    </submittedName>
</protein>
<feature type="region of interest" description="Disordered" evidence="1">
    <location>
        <begin position="31"/>
        <end position="54"/>
    </location>
</feature>